<dbReference type="EMBL" id="JAHKPD010000018">
    <property type="protein sequence ID" value="MBU2951359.1"/>
    <property type="molecule type" value="Genomic_DNA"/>
</dbReference>
<proteinExistence type="predicted"/>
<comment type="caution">
    <text evidence="1">The sequence shown here is derived from an EMBL/GenBank/DDBJ whole genome shotgun (WGS) entry which is preliminary data.</text>
</comment>
<protein>
    <submittedName>
        <fullName evidence="1">Uncharacterized protein</fullName>
    </submittedName>
</protein>
<organism evidence="1 2">
    <name type="scientific">Pseudotamlana agarivorans</name>
    <dbReference type="NCBI Taxonomy" id="481183"/>
    <lineage>
        <taxon>Bacteria</taxon>
        <taxon>Pseudomonadati</taxon>
        <taxon>Bacteroidota</taxon>
        <taxon>Flavobacteriia</taxon>
        <taxon>Flavobacteriales</taxon>
        <taxon>Flavobacteriaceae</taxon>
        <taxon>Pseudotamlana</taxon>
    </lineage>
</organism>
<sequence>MNKSYIAYDIKALENKKILSKSQSLYKSKLISEKQWEDIREAFSTNLYSPSVFMRVLLFILSYLGFSTAAVPFGFIFMDLDNFGFQILFTIIGVLLLFLTEKILIKDKHHYLSGITEAGLFSGFSFIALGLLFNEPENILVYPIVLFVLSALASIRYLNRVTLLLAIAFLGWIIFQILIDIGGYAKALIPCAFMLYFGTIYLGAIKFEKKLVSIIFEDFFIILKSIALTCFYIAGNYFVVRELSIELMGVELTEAEDIPFSYLFYAFTILIPLCFLYWGIKKKTILLIRVGLITIALSIITLLYYFNTLTPVVTITLIGAMLITTALLLFNYLKNPRYGFTRENIILKQSHSKDLTAFIASQTLGGHNTPTETESYFGGGGFGGGGANSNW</sequence>
<keyword evidence="2" id="KW-1185">Reference proteome</keyword>
<accession>A0ACC5UAM0</accession>
<gene>
    <name evidence="1" type="ORF">KO493_11685</name>
</gene>
<reference evidence="1" key="1">
    <citation type="submission" date="2021-05" db="EMBL/GenBank/DDBJ databases">
        <title>Draft genomes of bacteria isolated from model marine particles.</title>
        <authorList>
            <person name="Datta M.S."/>
            <person name="Schwartzman J.A."/>
            <person name="Enke T.N."/>
            <person name="Saavedra J."/>
            <person name="Cermak N."/>
            <person name="Cordero O.X."/>
        </authorList>
    </citation>
    <scope>NUCLEOTIDE SEQUENCE</scope>
    <source>
        <strain evidence="1">I2M19</strain>
    </source>
</reference>
<evidence type="ECO:0000313" key="2">
    <source>
        <dbReference type="Proteomes" id="UP001647509"/>
    </source>
</evidence>
<dbReference type="Proteomes" id="UP001647509">
    <property type="component" value="Unassembled WGS sequence"/>
</dbReference>
<evidence type="ECO:0000313" key="1">
    <source>
        <dbReference type="EMBL" id="MBU2951359.1"/>
    </source>
</evidence>
<name>A0ACC5UAM0_9FLAO</name>